<reference evidence="2" key="2">
    <citation type="submission" date="2022-08" db="UniProtKB">
        <authorList>
            <consortium name="EnsemblMetazoa"/>
        </authorList>
    </citation>
    <scope>IDENTIFICATION</scope>
    <source>
        <strain evidence="2">05x7-T-G4-1.051#20</strain>
    </source>
</reference>
<dbReference type="AlphaFoldDB" id="K1RKM0"/>
<protein>
    <submittedName>
        <fullName evidence="1 2">Uncharacterized protein</fullName>
    </submittedName>
</protein>
<accession>K1RKM0</accession>
<dbReference type="EMBL" id="JH819050">
    <property type="protein sequence ID" value="EKC42155.1"/>
    <property type="molecule type" value="Genomic_DNA"/>
</dbReference>
<organism evidence="1">
    <name type="scientific">Magallana gigas</name>
    <name type="common">Pacific oyster</name>
    <name type="synonym">Crassostrea gigas</name>
    <dbReference type="NCBI Taxonomy" id="29159"/>
    <lineage>
        <taxon>Eukaryota</taxon>
        <taxon>Metazoa</taxon>
        <taxon>Spiralia</taxon>
        <taxon>Lophotrochozoa</taxon>
        <taxon>Mollusca</taxon>
        <taxon>Bivalvia</taxon>
        <taxon>Autobranchia</taxon>
        <taxon>Pteriomorphia</taxon>
        <taxon>Ostreida</taxon>
        <taxon>Ostreoidea</taxon>
        <taxon>Ostreidae</taxon>
        <taxon>Magallana</taxon>
    </lineage>
</organism>
<proteinExistence type="predicted"/>
<keyword evidence="3" id="KW-1185">Reference proteome</keyword>
<gene>
    <name evidence="1" type="ORF">CGI_10024660</name>
</gene>
<name>K1RKM0_MAGGI</name>
<dbReference type="EnsemblMetazoa" id="G21990.10">
    <property type="protein sequence ID" value="G21990.10:cds"/>
    <property type="gene ID" value="G21990"/>
</dbReference>
<reference evidence="1" key="1">
    <citation type="journal article" date="2012" name="Nature">
        <title>The oyster genome reveals stress adaptation and complexity of shell formation.</title>
        <authorList>
            <person name="Zhang G."/>
            <person name="Fang X."/>
            <person name="Guo X."/>
            <person name="Li L."/>
            <person name="Luo R."/>
            <person name="Xu F."/>
            <person name="Yang P."/>
            <person name="Zhang L."/>
            <person name="Wang X."/>
            <person name="Qi H."/>
            <person name="Xiong Z."/>
            <person name="Que H."/>
            <person name="Xie Y."/>
            <person name="Holland P.W."/>
            <person name="Paps J."/>
            <person name="Zhu Y."/>
            <person name="Wu F."/>
            <person name="Chen Y."/>
            <person name="Wang J."/>
            <person name="Peng C."/>
            <person name="Meng J."/>
            <person name="Yang L."/>
            <person name="Liu J."/>
            <person name="Wen B."/>
            <person name="Zhang N."/>
            <person name="Huang Z."/>
            <person name="Zhu Q."/>
            <person name="Feng Y."/>
            <person name="Mount A."/>
            <person name="Hedgecock D."/>
            <person name="Xu Z."/>
            <person name="Liu Y."/>
            <person name="Domazet-Loso T."/>
            <person name="Du Y."/>
            <person name="Sun X."/>
            <person name="Zhang S."/>
            <person name="Liu B."/>
            <person name="Cheng P."/>
            <person name="Jiang X."/>
            <person name="Li J."/>
            <person name="Fan D."/>
            <person name="Wang W."/>
            <person name="Fu W."/>
            <person name="Wang T."/>
            <person name="Wang B."/>
            <person name="Zhang J."/>
            <person name="Peng Z."/>
            <person name="Li Y."/>
            <person name="Li N."/>
            <person name="Wang J."/>
            <person name="Chen M."/>
            <person name="He Y."/>
            <person name="Tan F."/>
            <person name="Song X."/>
            <person name="Zheng Q."/>
            <person name="Huang R."/>
            <person name="Yang H."/>
            <person name="Du X."/>
            <person name="Chen L."/>
            <person name="Yang M."/>
            <person name="Gaffney P.M."/>
            <person name="Wang S."/>
            <person name="Luo L."/>
            <person name="She Z."/>
            <person name="Ming Y."/>
            <person name="Huang W."/>
            <person name="Zhang S."/>
            <person name="Huang B."/>
            <person name="Zhang Y."/>
            <person name="Qu T."/>
            <person name="Ni P."/>
            <person name="Miao G."/>
            <person name="Wang J."/>
            <person name="Wang Q."/>
            <person name="Steinberg C.E."/>
            <person name="Wang H."/>
            <person name="Li N."/>
            <person name="Qian L."/>
            <person name="Zhang G."/>
            <person name="Li Y."/>
            <person name="Yang H."/>
            <person name="Liu X."/>
            <person name="Wang J."/>
            <person name="Yin Y."/>
            <person name="Wang J."/>
        </authorList>
    </citation>
    <scope>NUCLEOTIDE SEQUENCE [LARGE SCALE GENOMIC DNA]</scope>
    <source>
        <strain evidence="1">05x7-T-G4-1.051#20</strain>
    </source>
</reference>
<dbReference type="HOGENOM" id="CLU_2514870_0_0_1"/>
<dbReference type="Proteomes" id="UP000005408">
    <property type="component" value="Unassembled WGS sequence"/>
</dbReference>
<evidence type="ECO:0000313" key="2">
    <source>
        <dbReference type="EnsemblMetazoa" id="G21990.10:cds"/>
    </source>
</evidence>
<evidence type="ECO:0000313" key="1">
    <source>
        <dbReference type="EMBL" id="EKC42155.1"/>
    </source>
</evidence>
<evidence type="ECO:0000313" key="3">
    <source>
        <dbReference type="Proteomes" id="UP000005408"/>
    </source>
</evidence>
<sequence length="85" mass="9284">MTRSVTGDSLERDKHLINCSPTRASFGECRFPQHKRRRCPCSSVIVTGDGSCSKAFFLFHIDEIAGPHTVKANVPTKPSHGGLNS</sequence>